<evidence type="ECO:0000256" key="3">
    <source>
        <dbReference type="ARBA" id="ARBA00022528"/>
    </source>
</evidence>
<feature type="transmembrane region" description="Helical" evidence="9">
    <location>
        <begin position="66"/>
        <end position="88"/>
    </location>
</feature>
<evidence type="ECO:0000256" key="9">
    <source>
        <dbReference type="SAM" id="Phobius"/>
    </source>
</evidence>
<evidence type="ECO:0000313" key="12">
    <source>
        <dbReference type="Proteomes" id="UP001222027"/>
    </source>
</evidence>
<dbReference type="Pfam" id="PF04187">
    <property type="entry name" value="Cofac_haem_bdg"/>
    <property type="match status" value="1"/>
</dbReference>
<dbReference type="EMBL" id="JAQQAF010000003">
    <property type="protein sequence ID" value="KAJ8499357.1"/>
    <property type="molecule type" value="Genomic_DNA"/>
</dbReference>
<evidence type="ECO:0000256" key="7">
    <source>
        <dbReference type="ARBA" id="ARBA00022989"/>
    </source>
</evidence>
<dbReference type="GO" id="GO:0031969">
    <property type="term" value="C:chloroplast membrane"/>
    <property type="evidence" value="ECO:0007669"/>
    <property type="project" value="UniProtKB-SubCell"/>
</dbReference>
<dbReference type="PANTHER" id="PTHR31620:SF2">
    <property type="entry name" value="PROTEIN RETICULATA-RELATED 5, CHLOROPLASTIC"/>
    <property type="match status" value="1"/>
</dbReference>
<organism evidence="11 12">
    <name type="scientific">Ensete ventricosum</name>
    <name type="common">Abyssinian banana</name>
    <name type="synonym">Musa ensete</name>
    <dbReference type="NCBI Taxonomy" id="4639"/>
    <lineage>
        <taxon>Eukaryota</taxon>
        <taxon>Viridiplantae</taxon>
        <taxon>Streptophyta</taxon>
        <taxon>Embryophyta</taxon>
        <taxon>Tracheophyta</taxon>
        <taxon>Spermatophyta</taxon>
        <taxon>Magnoliopsida</taxon>
        <taxon>Liliopsida</taxon>
        <taxon>Zingiberales</taxon>
        <taxon>Musaceae</taxon>
        <taxon>Ensete</taxon>
    </lineage>
</organism>
<keyword evidence="6" id="KW-0809">Transit peptide</keyword>
<evidence type="ECO:0000256" key="8">
    <source>
        <dbReference type="ARBA" id="ARBA00023136"/>
    </source>
</evidence>
<dbReference type="PANTHER" id="PTHR31620">
    <property type="entry name" value="PROTEIN RETICULATA-RELATED 2, CHLOROPLASTIC-RELATED"/>
    <property type="match status" value="1"/>
</dbReference>
<keyword evidence="3" id="KW-0150">Chloroplast</keyword>
<dbReference type="CDD" id="cd14727">
    <property type="entry name" value="ChanN-like"/>
    <property type="match status" value="1"/>
</dbReference>
<dbReference type="Proteomes" id="UP001222027">
    <property type="component" value="Unassembled WGS sequence"/>
</dbReference>
<evidence type="ECO:0000256" key="2">
    <source>
        <dbReference type="ARBA" id="ARBA00010793"/>
    </source>
</evidence>
<evidence type="ECO:0000256" key="6">
    <source>
        <dbReference type="ARBA" id="ARBA00022946"/>
    </source>
</evidence>
<dbReference type="AlphaFoldDB" id="A0AAV8REE8"/>
<protein>
    <recommendedName>
        <fullName evidence="10">Haem-binding uptake Tiki superfamily ChaN domain-containing protein</fullName>
    </recommendedName>
</protein>
<dbReference type="Gene3D" id="3.40.50.11550">
    <property type="match status" value="1"/>
</dbReference>
<comment type="similarity">
    <text evidence="2">Belongs to the RETICULATA family.</text>
</comment>
<comment type="caution">
    <text evidence="11">The sequence shown here is derived from an EMBL/GenBank/DDBJ whole genome shotgun (WGS) entry which is preliminary data.</text>
</comment>
<proteinExistence type="inferred from homology"/>
<name>A0AAV8REE8_ENSVE</name>
<evidence type="ECO:0000256" key="5">
    <source>
        <dbReference type="ARBA" id="ARBA00022692"/>
    </source>
</evidence>
<gene>
    <name evidence="11" type="ORF">OPV22_009909</name>
</gene>
<feature type="domain" description="Haem-binding uptake Tiki superfamily ChaN" evidence="10">
    <location>
        <begin position="152"/>
        <end position="372"/>
    </location>
</feature>
<keyword evidence="12" id="KW-1185">Reference proteome</keyword>
<keyword evidence="8 9" id="KW-0472">Membrane</keyword>
<evidence type="ECO:0000259" key="10">
    <source>
        <dbReference type="Pfam" id="PF04187"/>
    </source>
</evidence>
<evidence type="ECO:0000256" key="1">
    <source>
        <dbReference type="ARBA" id="ARBA00004508"/>
    </source>
</evidence>
<keyword evidence="7 9" id="KW-1133">Transmembrane helix</keyword>
<accession>A0AAV8REE8</accession>
<comment type="subcellular location">
    <subcellularLocation>
        <location evidence="1">Plastid</location>
        <location evidence="1">Chloroplast membrane</location>
        <topology evidence="1">Multi-pass membrane protein</topology>
    </subcellularLocation>
</comment>
<dbReference type="InterPro" id="IPR021825">
    <property type="entry name" value="RETICULATA-related"/>
</dbReference>
<reference evidence="11 12" key="1">
    <citation type="submission" date="2022-12" db="EMBL/GenBank/DDBJ databases">
        <title>Chromosome-scale assembly of the Ensete ventricosum genome.</title>
        <authorList>
            <person name="Dussert Y."/>
            <person name="Stocks J."/>
            <person name="Wendawek A."/>
            <person name="Woldeyes F."/>
            <person name="Nichols R.A."/>
            <person name="Borrell J.S."/>
        </authorList>
    </citation>
    <scope>NUCLEOTIDE SEQUENCE [LARGE SCALE GENOMIC DNA]</scope>
    <source>
        <strain evidence="12">cv. Maze</strain>
        <tissue evidence="11">Seeds</tissue>
    </source>
</reference>
<keyword evidence="5 9" id="KW-0812">Transmembrane</keyword>
<dbReference type="SUPFAM" id="SSF159501">
    <property type="entry name" value="EreA/ChaN-like"/>
    <property type="match status" value="1"/>
</dbReference>
<dbReference type="InterPro" id="IPR007314">
    <property type="entry name" value="Cofac_haem-bd_dom"/>
</dbReference>
<sequence length="696" mass="76966">MIANAQNIADLKSSFLTRCPSPRLPGNRFARQFFPASIPPRPAAALRRDTDARNGEVRGMAKRREFLLLPSLAMAAGFLHSVAAAAAAEEKAPEPLPAVASAPTVVDADKGKEKIKEEKEKEEEGEPEILSRVYDATVIGEPQAVGKDKRRVWEKLMGARIVYLGEAEMVPDRDDRVLELEIVKNLRNRCLEQHKTVSVALEAFPIDLQQQLDQFVDGRIDGGSLRSYTFHWPSERWQEYEPLLNYCRDNGVKLVACGTPLKVLRTVQAEGIQGLSKEEHKLYAPPAGSGFISGFTSMSGRSLIDRISSNPSNLFGPSSYLSAQARVVDEYNMSQSIMKAVSDGSSAGMLVVITGASHVIYGSRGTGIPARISKKLQKKNQAIILLDPERQQIRREGEVPIADFLWYSAAKPCSRNCFDRAEIARVMNAAGRRREALPQDLQTGLDLGIVSPEILQNFFDLEKYPLVSELIHRFQGFRERLLADPKFLHRHNQSSSLESFELLKGLLGSIPDNAFQKSIVGKDWNLIQRFASVIVGGLKLAGVGFISSIGAGIASDVLYFVRGTLKPALTVDSRRKRSPVFKSAIVYGCFLGTSANLRYQIIAGIVEHRLSDYLLSYNSGLLLVNALSFSVRTINSYWGTQQWVDLARFTGLQTHNKEAVSDQVVDSPDIPLLECSSKKLNITEETHTCYHNCSSG</sequence>
<dbReference type="Pfam" id="PF11891">
    <property type="entry name" value="RETICULATA-like"/>
    <property type="match status" value="1"/>
</dbReference>
<keyword evidence="4" id="KW-0934">Plastid</keyword>
<evidence type="ECO:0000313" key="11">
    <source>
        <dbReference type="EMBL" id="KAJ8499357.1"/>
    </source>
</evidence>
<evidence type="ECO:0000256" key="4">
    <source>
        <dbReference type="ARBA" id="ARBA00022640"/>
    </source>
</evidence>